<comment type="similarity">
    <text evidence="10">Belongs to the peptidase M15 family.</text>
</comment>
<protein>
    <recommendedName>
        <fullName evidence="11">Murein endopeptidase K</fullName>
    </recommendedName>
</protein>
<dbReference type="SUPFAM" id="SSF55166">
    <property type="entry name" value="Hedgehog/DD-peptidase"/>
    <property type="match status" value="1"/>
</dbReference>
<evidence type="ECO:0000256" key="7">
    <source>
        <dbReference type="ARBA" id="ARBA00022833"/>
    </source>
</evidence>
<accession>A0A2K8U4Z4</accession>
<keyword evidence="6" id="KW-0378">Hydrolase</keyword>
<keyword evidence="4" id="KW-0479">Metal-binding</keyword>
<evidence type="ECO:0000256" key="9">
    <source>
        <dbReference type="ARBA" id="ARBA00023316"/>
    </source>
</evidence>
<gene>
    <name evidence="12" type="ORF">THSYN_06445</name>
</gene>
<keyword evidence="7" id="KW-0862">Zinc</keyword>
<comment type="pathway">
    <text evidence="2">Cell wall biogenesis; cell wall polysaccharide biosynthesis.</text>
</comment>
<evidence type="ECO:0000256" key="2">
    <source>
        <dbReference type="ARBA" id="ARBA00004776"/>
    </source>
</evidence>
<comment type="cofactor">
    <cofactor evidence="1">
        <name>Zn(2+)</name>
        <dbReference type="ChEBI" id="CHEBI:29105"/>
    </cofactor>
</comment>
<dbReference type="KEGG" id="tsy:THSYN_06445"/>
<evidence type="ECO:0000256" key="3">
    <source>
        <dbReference type="ARBA" id="ARBA00022670"/>
    </source>
</evidence>
<keyword evidence="3" id="KW-0645">Protease</keyword>
<evidence type="ECO:0000256" key="10">
    <source>
        <dbReference type="ARBA" id="ARBA00093448"/>
    </source>
</evidence>
<evidence type="ECO:0000256" key="6">
    <source>
        <dbReference type="ARBA" id="ARBA00022801"/>
    </source>
</evidence>
<name>A0A2K8U4Z4_9GAMM</name>
<dbReference type="Pfam" id="PF05951">
    <property type="entry name" value="Peptidase_M15_2"/>
    <property type="match status" value="1"/>
</dbReference>
<dbReference type="GO" id="GO:0008237">
    <property type="term" value="F:metallopeptidase activity"/>
    <property type="evidence" value="ECO:0007669"/>
    <property type="project" value="UniProtKB-KW"/>
</dbReference>
<organism evidence="12 13">
    <name type="scientific">Candidatus Thiodictyon syntrophicum</name>
    <dbReference type="NCBI Taxonomy" id="1166950"/>
    <lineage>
        <taxon>Bacteria</taxon>
        <taxon>Pseudomonadati</taxon>
        <taxon>Pseudomonadota</taxon>
        <taxon>Gammaproteobacteria</taxon>
        <taxon>Chromatiales</taxon>
        <taxon>Chromatiaceae</taxon>
        <taxon>Thiodictyon</taxon>
    </lineage>
</organism>
<reference evidence="12 13" key="1">
    <citation type="submission" date="2017-03" db="EMBL/GenBank/DDBJ databases">
        <title>Complete genome sequence of Candidatus 'Thiodictyon syntrophicum' sp. nov. strain Cad16T, a photolithoautotroph purple sulfur bacterium isolated from an alpine meromictic lake.</title>
        <authorList>
            <person name="Luedin S.M."/>
            <person name="Pothier J.F."/>
            <person name="Danza F."/>
            <person name="Storelli N."/>
            <person name="Wittwer M."/>
            <person name="Tonolla M."/>
        </authorList>
    </citation>
    <scope>NUCLEOTIDE SEQUENCE [LARGE SCALE GENOMIC DNA]</scope>
    <source>
        <strain evidence="12 13">Cad16T</strain>
    </source>
</reference>
<dbReference type="AlphaFoldDB" id="A0A2K8U4Z4"/>
<dbReference type="GO" id="GO:0046872">
    <property type="term" value="F:metal ion binding"/>
    <property type="evidence" value="ECO:0007669"/>
    <property type="project" value="UniProtKB-KW"/>
</dbReference>
<evidence type="ECO:0000256" key="4">
    <source>
        <dbReference type="ARBA" id="ARBA00022723"/>
    </source>
</evidence>
<dbReference type="EMBL" id="CP020370">
    <property type="protein sequence ID" value="AUB80627.1"/>
    <property type="molecule type" value="Genomic_DNA"/>
</dbReference>
<dbReference type="Gene3D" id="3.30.1380.10">
    <property type="match status" value="1"/>
</dbReference>
<dbReference type="CDD" id="cd14844">
    <property type="entry name" value="Zn-DD-carboxypeptidase_like"/>
    <property type="match status" value="1"/>
</dbReference>
<evidence type="ECO:0000313" key="13">
    <source>
        <dbReference type="Proteomes" id="UP000232638"/>
    </source>
</evidence>
<dbReference type="PANTHER" id="PTHR37425">
    <property type="match status" value="1"/>
</dbReference>
<dbReference type="Proteomes" id="UP000232638">
    <property type="component" value="Chromosome"/>
</dbReference>
<dbReference type="InterPro" id="IPR009045">
    <property type="entry name" value="Zn_M74/Hedgehog-like"/>
</dbReference>
<evidence type="ECO:0000256" key="5">
    <source>
        <dbReference type="ARBA" id="ARBA00022729"/>
    </source>
</evidence>
<dbReference type="OrthoDB" id="9782994at2"/>
<evidence type="ECO:0000256" key="11">
    <source>
        <dbReference type="ARBA" id="ARBA00093666"/>
    </source>
</evidence>
<dbReference type="PANTHER" id="PTHR37425:SF1">
    <property type="entry name" value="OUTER MEMBRANE PROTEIN"/>
    <property type="match status" value="1"/>
</dbReference>
<sequence length="175" mass="19745">MNRRYFLGVSLSAMAAPVLAKRPAERPRALSLHHMHTDERISVVYREGDHYKRSALQQLNFFLRDFRTGDTMPMDPQLLDILYDVKASLGDTEARYEILSAYRSPKTNAMLRAEGHGVARNSMHLYGQAIDIRFPDLAPSHIRDAAVALGRGGVGYYPSSNFVHVDTGNVRVWKS</sequence>
<evidence type="ECO:0000313" key="12">
    <source>
        <dbReference type="EMBL" id="AUB80627.1"/>
    </source>
</evidence>
<keyword evidence="5" id="KW-0732">Signal</keyword>
<keyword evidence="13" id="KW-1185">Reference proteome</keyword>
<evidence type="ECO:0000256" key="1">
    <source>
        <dbReference type="ARBA" id="ARBA00001947"/>
    </source>
</evidence>
<keyword evidence="8" id="KW-0482">Metalloprotease</keyword>
<dbReference type="InterPro" id="IPR010275">
    <property type="entry name" value="MepK"/>
</dbReference>
<dbReference type="GO" id="GO:0071555">
    <property type="term" value="P:cell wall organization"/>
    <property type="evidence" value="ECO:0007669"/>
    <property type="project" value="UniProtKB-KW"/>
</dbReference>
<evidence type="ECO:0000256" key="8">
    <source>
        <dbReference type="ARBA" id="ARBA00023049"/>
    </source>
</evidence>
<proteinExistence type="inferred from homology"/>
<dbReference type="GO" id="GO:0006508">
    <property type="term" value="P:proteolysis"/>
    <property type="evidence" value="ECO:0007669"/>
    <property type="project" value="UniProtKB-KW"/>
</dbReference>
<keyword evidence="9" id="KW-0961">Cell wall biogenesis/degradation</keyword>